<reference evidence="8" key="1">
    <citation type="submission" date="2020-07" db="EMBL/GenBank/DDBJ databases">
        <authorList>
            <person name="Nieuwenhuis M."/>
            <person name="Van De Peppel L.J.J."/>
        </authorList>
    </citation>
    <scope>NUCLEOTIDE SEQUENCE</scope>
    <source>
        <strain evidence="8">AP01</strain>
        <tissue evidence="8">Mycelium</tissue>
    </source>
</reference>
<reference evidence="8" key="2">
    <citation type="submission" date="2021-10" db="EMBL/GenBank/DDBJ databases">
        <title>Phylogenomics reveals ancestral predisposition of the termite-cultivated fungus Termitomyces towards a domesticated lifestyle.</title>
        <authorList>
            <person name="Auxier B."/>
            <person name="Grum-Grzhimaylo A."/>
            <person name="Cardenas M.E."/>
            <person name="Lodge J.D."/>
            <person name="Laessoe T."/>
            <person name="Pedersen O."/>
            <person name="Smith M.E."/>
            <person name="Kuyper T.W."/>
            <person name="Franco-Molano E.A."/>
            <person name="Baroni T.J."/>
            <person name="Aanen D.K."/>
        </authorList>
    </citation>
    <scope>NUCLEOTIDE SEQUENCE</scope>
    <source>
        <strain evidence="8">AP01</strain>
        <tissue evidence="8">Mycelium</tissue>
    </source>
</reference>
<evidence type="ECO:0000256" key="3">
    <source>
        <dbReference type="ARBA" id="ARBA00023110"/>
    </source>
</evidence>
<dbReference type="OrthoDB" id="1902587at2759"/>
<dbReference type="SUPFAM" id="SSF54534">
    <property type="entry name" value="FKBP-like"/>
    <property type="match status" value="1"/>
</dbReference>
<feature type="chain" id="PRO_5040133166" description="peptidylprolyl isomerase" evidence="6">
    <location>
        <begin position="19"/>
        <end position="141"/>
    </location>
</feature>
<dbReference type="AlphaFoldDB" id="A0A9P7G4D9"/>
<evidence type="ECO:0000256" key="4">
    <source>
        <dbReference type="ARBA" id="ARBA00023235"/>
    </source>
</evidence>
<gene>
    <name evidence="8" type="ORF">DXG03_007908</name>
</gene>
<keyword evidence="6" id="KW-0732">Signal</keyword>
<sequence>MQLLNWLPSLLLAAVAFAAEVPTELQIDTTFKPEDCSVNAGKGDAIQVHYTGTLFDSGVKFDSSLDRNSPLPLTLGIGQVIRGWDEGLVGMCVGEKRTLTIPPNLAYGSRGAGGVIPPNAALVFTVELVGLEKAKSDREEL</sequence>
<proteinExistence type="predicted"/>
<dbReference type="GO" id="GO:0005783">
    <property type="term" value="C:endoplasmic reticulum"/>
    <property type="evidence" value="ECO:0007669"/>
    <property type="project" value="TreeGrafter"/>
</dbReference>
<evidence type="ECO:0000313" key="9">
    <source>
        <dbReference type="Proteomes" id="UP000775547"/>
    </source>
</evidence>
<comment type="caution">
    <text evidence="8">The sequence shown here is derived from an EMBL/GenBank/DDBJ whole genome shotgun (WGS) entry which is preliminary data.</text>
</comment>
<dbReference type="Pfam" id="PF00254">
    <property type="entry name" value="FKBP_C"/>
    <property type="match status" value="1"/>
</dbReference>
<organism evidence="8 9">
    <name type="scientific">Asterophora parasitica</name>
    <dbReference type="NCBI Taxonomy" id="117018"/>
    <lineage>
        <taxon>Eukaryota</taxon>
        <taxon>Fungi</taxon>
        <taxon>Dikarya</taxon>
        <taxon>Basidiomycota</taxon>
        <taxon>Agaricomycotina</taxon>
        <taxon>Agaricomycetes</taxon>
        <taxon>Agaricomycetidae</taxon>
        <taxon>Agaricales</taxon>
        <taxon>Tricholomatineae</taxon>
        <taxon>Lyophyllaceae</taxon>
        <taxon>Asterophora</taxon>
    </lineage>
</organism>
<keyword evidence="4 5" id="KW-0413">Isomerase</keyword>
<keyword evidence="3 5" id="KW-0697">Rotamase</keyword>
<evidence type="ECO:0000256" key="6">
    <source>
        <dbReference type="SAM" id="SignalP"/>
    </source>
</evidence>
<dbReference type="Gene3D" id="3.10.50.40">
    <property type="match status" value="1"/>
</dbReference>
<dbReference type="EMBL" id="JABCKV010000607">
    <property type="protein sequence ID" value="KAG5640615.1"/>
    <property type="molecule type" value="Genomic_DNA"/>
</dbReference>
<protein>
    <recommendedName>
        <fullName evidence="2 5">peptidylprolyl isomerase</fullName>
        <ecNumber evidence="2 5">5.2.1.8</ecNumber>
    </recommendedName>
</protein>
<dbReference type="PANTHER" id="PTHR45779:SF7">
    <property type="entry name" value="PEPTIDYLPROLYL ISOMERASE"/>
    <property type="match status" value="1"/>
</dbReference>
<accession>A0A9P7G4D9</accession>
<feature type="domain" description="PPIase FKBP-type" evidence="7">
    <location>
        <begin position="43"/>
        <end position="132"/>
    </location>
</feature>
<dbReference type="GO" id="GO:0003755">
    <property type="term" value="F:peptidyl-prolyl cis-trans isomerase activity"/>
    <property type="evidence" value="ECO:0007669"/>
    <property type="project" value="UniProtKB-KW"/>
</dbReference>
<evidence type="ECO:0000256" key="2">
    <source>
        <dbReference type="ARBA" id="ARBA00013194"/>
    </source>
</evidence>
<dbReference type="InterPro" id="IPR001179">
    <property type="entry name" value="PPIase_FKBP_dom"/>
</dbReference>
<evidence type="ECO:0000313" key="8">
    <source>
        <dbReference type="EMBL" id="KAG5640615.1"/>
    </source>
</evidence>
<evidence type="ECO:0000256" key="1">
    <source>
        <dbReference type="ARBA" id="ARBA00000971"/>
    </source>
</evidence>
<dbReference type="Proteomes" id="UP000775547">
    <property type="component" value="Unassembled WGS sequence"/>
</dbReference>
<feature type="signal peptide" evidence="6">
    <location>
        <begin position="1"/>
        <end position="18"/>
    </location>
</feature>
<keyword evidence="9" id="KW-1185">Reference proteome</keyword>
<dbReference type="PROSITE" id="PS50059">
    <property type="entry name" value="FKBP_PPIASE"/>
    <property type="match status" value="1"/>
</dbReference>
<comment type="catalytic activity">
    <reaction evidence="1 5">
        <text>[protein]-peptidylproline (omega=180) = [protein]-peptidylproline (omega=0)</text>
        <dbReference type="Rhea" id="RHEA:16237"/>
        <dbReference type="Rhea" id="RHEA-COMP:10747"/>
        <dbReference type="Rhea" id="RHEA-COMP:10748"/>
        <dbReference type="ChEBI" id="CHEBI:83833"/>
        <dbReference type="ChEBI" id="CHEBI:83834"/>
        <dbReference type="EC" id="5.2.1.8"/>
    </reaction>
</comment>
<evidence type="ECO:0000259" key="7">
    <source>
        <dbReference type="PROSITE" id="PS50059"/>
    </source>
</evidence>
<dbReference type="FunFam" id="3.10.50.40:FF:000006">
    <property type="entry name" value="Peptidyl-prolyl cis-trans isomerase"/>
    <property type="match status" value="1"/>
</dbReference>
<evidence type="ECO:0000256" key="5">
    <source>
        <dbReference type="PROSITE-ProRule" id="PRU00277"/>
    </source>
</evidence>
<dbReference type="PANTHER" id="PTHR45779">
    <property type="entry name" value="PEPTIDYLPROLYL ISOMERASE"/>
    <property type="match status" value="1"/>
</dbReference>
<dbReference type="InterPro" id="IPR044609">
    <property type="entry name" value="FKBP2/11"/>
</dbReference>
<name>A0A9P7G4D9_9AGAR</name>
<dbReference type="EC" id="5.2.1.8" evidence="2 5"/>
<dbReference type="InterPro" id="IPR046357">
    <property type="entry name" value="PPIase_dom_sf"/>
</dbReference>